<accession>A0A202KRS6</accession>
<evidence type="ECO:0000313" key="2">
    <source>
        <dbReference type="EMBL" id="OVF70408.1"/>
    </source>
</evidence>
<evidence type="ECO:0000313" key="3">
    <source>
        <dbReference type="Proteomes" id="UP000196447"/>
    </source>
</evidence>
<organism evidence="2 3">
    <name type="scientific">Klebsiella pneumoniae</name>
    <dbReference type="NCBI Taxonomy" id="573"/>
    <lineage>
        <taxon>Bacteria</taxon>
        <taxon>Pseudomonadati</taxon>
        <taxon>Pseudomonadota</taxon>
        <taxon>Gammaproteobacteria</taxon>
        <taxon>Enterobacterales</taxon>
        <taxon>Enterobacteriaceae</taxon>
        <taxon>Klebsiella/Raoultella group</taxon>
        <taxon>Klebsiella</taxon>
        <taxon>Klebsiella pneumoniae complex</taxon>
    </lineage>
</organism>
<name>A0A202KRS6_KLEPN</name>
<comment type="caution">
    <text evidence="2">The sequence shown here is derived from an EMBL/GenBank/DDBJ whole genome shotgun (WGS) entry which is preliminary data.</text>
</comment>
<proteinExistence type="predicted"/>
<gene>
    <name evidence="1" type="ORF">B5L96_15550</name>
    <name evidence="2" type="ORF">B5L96_15615</name>
</gene>
<dbReference type="EMBL" id="NDBK01000071">
    <property type="protein sequence ID" value="OVF70397.1"/>
    <property type="molecule type" value="Genomic_DNA"/>
</dbReference>
<evidence type="ECO:0000313" key="1">
    <source>
        <dbReference type="EMBL" id="OVF70397.1"/>
    </source>
</evidence>
<dbReference type="Proteomes" id="UP000196447">
    <property type="component" value="Unassembled WGS sequence"/>
</dbReference>
<dbReference type="AlphaFoldDB" id="A0A202KRS6"/>
<protein>
    <submittedName>
        <fullName evidence="2">Uncharacterized protein</fullName>
    </submittedName>
</protein>
<dbReference type="RefSeq" id="WP_049074167.1">
    <property type="nucleotide sequence ID" value="NZ_CABFZV010000004.1"/>
</dbReference>
<dbReference type="EMBL" id="NDBK01000071">
    <property type="protein sequence ID" value="OVF70408.1"/>
    <property type="molecule type" value="Genomic_DNA"/>
</dbReference>
<sequence>MTSTPEFLNKLDYRQLQFCRDECEARIKAIEEEEKKVAWAVTDGQINYGWYRTEDYLKAVECLAREAEERWKEEDKSNPEPRNWLNFSIRGQRLPVSEYEALFADGQWG</sequence>
<reference evidence="2 3" key="1">
    <citation type="submission" date="2017-03" db="EMBL/GenBank/DDBJ databases">
        <authorList>
            <person name="Fouts D."/>
            <person name="Stalin M.J."/>
            <person name="Chen L."/>
            <person name="Wright M."/>
            <person name="Sutton G."/>
            <person name="Nguyen K."/>
            <person name="Vanduin D."/>
            <person name="Rojas L."/>
            <person name="Hujer A."/>
            <person name="Hujer K."/>
            <person name="Bonomo R."/>
            <person name="Kreiswirth B."/>
            <person name="Adams M."/>
        </authorList>
    </citation>
    <scope>NUCLEOTIDE SEQUENCE [LARGE SCALE GENOMIC DNA]</scope>
    <source>
        <strain evidence="2 3">39383</strain>
    </source>
</reference>